<accession>A0AC61R7U0</accession>
<proteinExistence type="predicted"/>
<organism evidence="1 2">
    <name type="scientific">Dubosiella muris</name>
    <dbReference type="NCBI Taxonomy" id="3038133"/>
    <lineage>
        <taxon>Bacteria</taxon>
        <taxon>Bacillati</taxon>
        <taxon>Bacillota</taxon>
        <taxon>Erysipelotrichia</taxon>
        <taxon>Erysipelotrichales</taxon>
        <taxon>Erysipelotrichaceae</taxon>
        <taxon>Dubosiella</taxon>
    </lineage>
</organism>
<keyword evidence="2" id="KW-1185">Reference proteome</keyword>
<reference evidence="1" key="1">
    <citation type="submission" date="2019-04" db="EMBL/GenBank/DDBJ databases">
        <title>Microbes associate with the intestines of laboratory mice.</title>
        <authorList>
            <person name="Navarre W."/>
            <person name="Wong E."/>
            <person name="Huang K."/>
            <person name="Tropini C."/>
            <person name="Ng K."/>
            <person name="Yu B."/>
        </authorList>
    </citation>
    <scope>NUCLEOTIDE SEQUENCE</scope>
    <source>
        <strain evidence="1">NM09_H32</strain>
    </source>
</reference>
<dbReference type="Proteomes" id="UP000308836">
    <property type="component" value="Unassembled WGS sequence"/>
</dbReference>
<sequence>MLFHPCVVSIFIGIGVMAAYGAGFVLPEGVSKTLSMVGNCSTPLCLVIIGTIVGRLDWKDLFPWRGFLFSVYRVLLLPAVALLLVWWLPVHSLAKQISVLLTAMPAATTTVILAEKYQKNPKFASQLMVLSTFLSFVSIPLFTFVLQWI</sequence>
<comment type="caution">
    <text evidence="1">The sequence shown here is derived from an EMBL/GenBank/DDBJ whole genome shotgun (WGS) entry which is preliminary data.</text>
</comment>
<protein>
    <submittedName>
        <fullName evidence="1">Uncharacterized protein</fullName>
    </submittedName>
</protein>
<evidence type="ECO:0000313" key="1">
    <source>
        <dbReference type="EMBL" id="TGY65754.1"/>
    </source>
</evidence>
<gene>
    <name evidence="1" type="ORF">E5336_07170</name>
</gene>
<evidence type="ECO:0000313" key="2">
    <source>
        <dbReference type="Proteomes" id="UP000308836"/>
    </source>
</evidence>
<dbReference type="EMBL" id="SRYG01000013">
    <property type="protein sequence ID" value="TGY65754.1"/>
    <property type="molecule type" value="Genomic_DNA"/>
</dbReference>
<name>A0AC61R7U0_9FIRM</name>